<dbReference type="RefSeq" id="WP_011945026.1">
    <property type="nucleotide sequence ID" value="NC_009488.1"/>
</dbReference>
<dbReference type="Proteomes" id="UP000001565">
    <property type="component" value="Chromosome"/>
</dbReference>
<dbReference type="AlphaFoldDB" id="A5CEZ9"/>
<dbReference type="KEGG" id="ots:OTBS_1743"/>
<organism evidence="1 2">
    <name type="scientific">Orientia tsutsugamushi (strain Boryong)</name>
    <name type="common">Rickettsia tsutsugamushi</name>
    <dbReference type="NCBI Taxonomy" id="357244"/>
    <lineage>
        <taxon>Bacteria</taxon>
        <taxon>Pseudomonadati</taxon>
        <taxon>Pseudomonadota</taxon>
        <taxon>Alphaproteobacteria</taxon>
        <taxon>Rickettsiales</taxon>
        <taxon>Rickettsiaceae</taxon>
        <taxon>Rickettsieae</taxon>
        <taxon>Orientia</taxon>
    </lineage>
</organism>
<evidence type="ECO:0000313" key="1">
    <source>
        <dbReference type="EMBL" id="CAM80838.1"/>
    </source>
</evidence>
<reference evidence="1 2" key="1">
    <citation type="journal article" date="2007" name="Proc. Natl. Acad. Sci. U.S.A.">
        <title>The Orientia tsutsugamushi genome reveals massive proliferation of conjugative type IV secretion system and host-cell interaction genes.</title>
        <authorList>
            <person name="Cho N.-H."/>
            <person name="Kim H.-R."/>
            <person name="Lee J.-H."/>
            <person name="Kim S.-Y."/>
            <person name="Kim J."/>
            <person name="Cha S."/>
            <person name="Kim S.-Y."/>
            <person name="Darby A.C."/>
            <person name="Fuxelius H.-H."/>
            <person name="Yin J."/>
            <person name="Kim J.H."/>
            <person name="Kim J."/>
            <person name="Lee S.J."/>
            <person name="Koh Y.-S."/>
            <person name="Jang W.-J."/>
            <person name="Park K.-H."/>
            <person name="Andersson S.G.E."/>
            <person name="Choi M.-S."/>
            <person name="Kim I.-S."/>
        </authorList>
    </citation>
    <scope>NUCLEOTIDE SEQUENCE [LARGE SCALE GENOMIC DNA]</scope>
    <source>
        <strain evidence="1 2">Boryong</strain>
    </source>
</reference>
<evidence type="ECO:0000313" key="2">
    <source>
        <dbReference type="Proteomes" id="UP000001565"/>
    </source>
</evidence>
<dbReference type="HOGENOM" id="CLU_1487626_0_0_5"/>
<protein>
    <submittedName>
        <fullName evidence="1">Uncharacterized protein</fullName>
    </submittedName>
</protein>
<accession>A5CEZ9</accession>
<sequence length="182" mass="21200">MYSTNFYQAESSSESSINIAQLATTFTLKKEGNNTLILIGWSNIEYANIIQQVKLNCNREKESVSYRYVDSDSSYIAIEYHEYAVQTCNTLYAVENFNYDQLMSVVLKYDHEPLNYQRQKSLDNKDLTIACNDLSENLLEQLDIFTDDNRLAYYSDNIRVHNYDQFKDFIGGILLSDVPEER</sequence>
<name>A5CEZ9_ORITB</name>
<gene>
    <name evidence="1" type="primary">rhp4</name>
    <name evidence="1" type="ordered locus">OTBS_1743</name>
</gene>
<proteinExistence type="predicted"/>
<dbReference type="EMBL" id="AM494475">
    <property type="protein sequence ID" value="CAM80838.1"/>
    <property type="molecule type" value="Genomic_DNA"/>
</dbReference>